<dbReference type="EMBL" id="KN556905">
    <property type="protein sequence ID" value="KHJ87837.1"/>
    <property type="molecule type" value="Genomic_DNA"/>
</dbReference>
<dbReference type="AlphaFoldDB" id="A0A0B1SWD4"/>
<reference evidence="2 3" key="1">
    <citation type="submission" date="2014-03" db="EMBL/GenBank/DDBJ databases">
        <title>Draft genome of the hookworm Oesophagostomum dentatum.</title>
        <authorList>
            <person name="Mitreva M."/>
        </authorList>
    </citation>
    <scope>NUCLEOTIDE SEQUENCE [LARGE SCALE GENOMIC DNA]</scope>
    <source>
        <strain evidence="2 3">OD-Hann</strain>
    </source>
</reference>
<keyword evidence="1" id="KW-0732">Signal</keyword>
<protein>
    <submittedName>
        <fullName evidence="2">Uncharacterized protein</fullName>
    </submittedName>
</protein>
<sequence length="149" mass="17124">MLYSLTALLLCVNMSAAMRWIPGIPSMPPPGGRLIFPRFPWWPKAGDYFDFDCHRACYSTVTDWLDALSSTTVSYNELLSSCEEEMLKYRVVPKDFCLNLIEKATRNLEFRNNVWRSSKVPNKSLLLDRIFGNFCGRICYADGLTAEDF</sequence>
<gene>
    <name evidence="2" type="ORF">OESDEN_12379</name>
</gene>
<organism evidence="2 3">
    <name type="scientific">Oesophagostomum dentatum</name>
    <name type="common">Nodular worm</name>
    <dbReference type="NCBI Taxonomy" id="61180"/>
    <lineage>
        <taxon>Eukaryota</taxon>
        <taxon>Metazoa</taxon>
        <taxon>Ecdysozoa</taxon>
        <taxon>Nematoda</taxon>
        <taxon>Chromadorea</taxon>
        <taxon>Rhabditida</taxon>
        <taxon>Rhabditina</taxon>
        <taxon>Rhabditomorpha</taxon>
        <taxon>Strongyloidea</taxon>
        <taxon>Strongylidae</taxon>
        <taxon>Oesophagostomum</taxon>
    </lineage>
</organism>
<keyword evidence="3" id="KW-1185">Reference proteome</keyword>
<accession>A0A0B1SWD4</accession>
<evidence type="ECO:0000313" key="2">
    <source>
        <dbReference type="EMBL" id="KHJ87837.1"/>
    </source>
</evidence>
<proteinExistence type="predicted"/>
<dbReference type="Proteomes" id="UP000053660">
    <property type="component" value="Unassembled WGS sequence"/>
</dbReference>
<evidence type="ECO:0000256" key="1">
    <source>
        <dbReference type="SAM" id="SignalP"/>
    </source>
</evidence>
<feature type="chain" id="PRO_5002081783" evidence="1">
    <location>
        <begin position="18"/>
        <end position="149"/>
    </location>
</feature>
<feature type="signal peptide" evidence="1">
    <location>
        <begin position="1"/>
        <end position="17"/>
    </location>
</feature>
<name>A0A0B1SWD4_OESDE</name>
<evidence type="ECO:0000313" key="3">
    <source>
        <dbReference type="Proteomes" id="UP000053660"/>
    </source>
</evidence>